<sequence length="279" mass="31172">MIHLESESPAQAASDIRRQGYEASNVLGSGLGLVDRFNAYLTWAARATAQLAQHLDHRQLNELVTTPRYWSLQGVEPIAYGPALSEVLNNELIARQAALDAAAQEIDAAVQKWGRYSAVVLDTNVFLEIWDLVERINWNRKLGEFPHVPIALVLTSKMLEEIDNLKDRAPSQAARRRAREATKYLENEFPRGQFRQLRGEAWGDMESALGWVLHLDALEHQPLPKADSEILSQALKIRPYAAGIAIASNDSNMRFTARSYNLTAFTVNADEVLPDSAVQ</sequence>
<name>A0ABT9BTJ2_9MICO</name>
<keyword evidence="2" id="KW-0479">Metal-binding</keyword>
<evidence type="ECO:0000256" key="4">
    <source>
        <dbReference type="ARBA" id="ARBA00022842"/>
    </source>
</evidence>
<keyword evidence="3" id="KW-0378">Hydrolase</keyword>
<dbReference type="Proteomes" id="UP001241072">
    <property type="component" value="Unassembled WGS sequence"/>
</dbReference>
<feature type="domain" description="PIN" evidence="5">
    <location>
        <begin position="119"/>
        <end position="266"/>
    </location>
</feature>
<dbReference type="InterPro" id="IPR029060">
    <property type="entry name" value="PIN-like_dom_sf"/>
</dbReference>
<dbReference type="Gene3D" id="3.40.50.1010">
    <property type="entry name" value="5'-nuclease"/>
    <property type="match status" value="1"/>
</dbReference>
<dbReference type="InterPro" id="IPR002716">
    <property type="entry name" value="PIN_dom"/>
</dbReference>
<organism evidence="6 7">
    <name type="scientific">Antiquaquibacter soli</name>
    <dbReference type="NCBI Taxonomy" id="3064523"/>
    <lineage>
        <taxon>Bacteria</taxon>
        <taxon>Bacillati</taxon>
        <taxon>Actinomycetota</taxon>
        <taxon>Actinomycetes</taxon>
        <taxon>Micrococcales</taxon>
        <taxon>Microbacteriaceae</taxon>
        <taxon>Antiquaquibacter</taxon>
    </lineage>
</organism>
<evidence type="ECO:0000313" key="6">
    <source>
        <dbReference type="EMBL" id="MDO7883121.1"/>
    </source>
</evidence>
<evidence type="ECO:0000313" key="7">
    <source>
        <dbReference type="Proteomes" id="UP001241072"/>
    </source>
</evidence>
<dbReference type="EMBL" id="JAUQUB010000003">
    <property type="protein sequence ID" value="MDO7883121.1"/>
    <property type="molecule type" value="Genomic_DNA"/>
</dbReference>
<dbReference type="SUPFAM" id="SSF88723">
    <property type="entry name" value="PIN domain-like"/>
    <property type="match status" value="1"/>
</dbReference>
<evidence type="ECO:0000256" key="2">
    <source>
        <dbReference type="ARBA" id="ARBA00022723"/>
    </source>
</evidence>
<comment type="caution">
    <text evidence="6">The sequence shown here is derived from an EMBL/GenBank/DDBJ whole genome shotgun (WGS) entry which is preliminary data.</text>
</comment>
<keyword evidence="1" id="KW-0540">Nuclease</keyword>
<dbReference type="RefSeq" id="WP_305003552.1">
    <property type="nucleotide sequence ID" value="NZ_JAUQUB010000003.1"/>
</dbReference>
<reference evidence="6 7" key="1">
    <citation type="submission" date="2023-07" db="EMBL/GenBank/DDBJ databases">
        <title>Protaetiibacter sp. nov WY-16 isolated from soil.</title>
        <authorList>
            <person name="Liu B."/>
            <person name="Wan Y."/>
        </authorList>
    </citation>
    <scope>NUCLEOTIDE SEQUENCE [LARGE SCALE GENOMIC DNA]</scope>
    <source>
        <strain evidence="6 7">WY-16</strain>
    </source>
</reference>
<keyword evidence="4" id="KW-0460">Magnesium</keyword>
<proteinExistence type="predicted"/>
<accession>A0ABT9BTJ2</accession>
<protein>
    <submittedName>
        <fullName evidence="6">PIN domain-containing protein</fullName>
    </submittedName>
</protein>
<evidence type="ECO:0000256" key="1">
    <source>
        <dbReference type="ARBA" id="ARBA00022722"/>
    </source>
</evidence>
<evidence type="ECO:0000259" key="5">
    <source>
        <dbReference type="Pfam" id="PF13638"/>
    </source>
</evidence>
<evidence type="ECO:0000256" key="3">
    <source>
        <dbReference type="ARBA" id="ARBA00022801"/>
    </source>
</evidence>
<gene>
    <name evidence="6" type="ORF">Q5716_12860</name>
</gene>
<keyword evidence="7" id="KW-1185">Reference proteome</keyword>
<dbReference type="Pfam" id="PF13638">
    <property type="entry name" value="PIN_4"/>
    <property type="match status" value="1"/>
</dbReference>